<sequence length="356" mass="40099">MFFTSSLLASLFSWVKEGRCFQFVIYGTQSITGNSTLVSKDGNFEMGFFTPSCSTNRYVGIWYKDIPVKTVVWVANRQNPINDSSGTLMINSTGHLVLSQKNGVVWSTNPTKPIQAPMLQLLDSGNLVVRDEKDENSENYLWQSFDYPCDTLLPGMKLGWDLKTGLQRRLVSWKSSDDPFPGDLTWEIDINNYPEPVMFRGSENDSKLDVFATVPIDNCDKYALCGAYGNCIVGESPVCQCLKGFKPKGNLMDWFKNKAYCEDSCASFASHCCGVWGVLGFLLHPQKKMLRRDQRNNDESEQCRPNRKPRGVFFDLDEIIKATNNFSSSNKLGEGGFGSVYQVTHNMIIRTVKCNT</sequence>
<keyword evidence="1 4" id="KW-0732">Signal</keyword>
<dbReference type="PANTHER" id="PTHR32444">
    <property type="entry name" value="BULB-TYPE LECTIN DOMAIN-CONTAINING PROTEIN"/>
    <property type="match status" value="1"/>
</dbReference>
<dbReference type="Proteomes" id="UP000813462">
    <property type="component" value="Unassembled WGS sequence"/>
</dbReference>
<dbReference type="CDD" id="cd00028">
    <property type="entry name" value="B_lectin"/>
    <property type="match status" value="1"/>
</dbReference>
<evidence type="ECO:0000313" key="7">
    <source>
        <dbReference type="Proteomes" id="UP000813462"/>
    </source>
</evidence>
<dbReference type="SUPFAM" id="SSF56112">
    <property type="entry name" value="Protein kinase-like (PK-like)"/>
    <property type="match status" value="1"/>
</dbReference>
<gene>
    <name evidence="6" type="ORF">FEM48_Zijuj07G0166600</name>
</gene>
<feature type="signal peptide" evidence="4">
    <location>
        <begin position="1"/>
        <end position="20"/>
    </location>
</feature>
<dbReference type="SUPFAM" id="SSF51110">
    <property type="entry name" value="alpha-D-mannose-specific plant lectins"/>
    <property type="match status" value="1"/>
</dbReference>
<name>A0A978V5R9_ZIZJJ</name>
<dbReference type="Gene3D" id="3.30.200.20">
    <property type="entry name" value="Phosphorylase Kinase, domain 1"/>
    <property type="match status" value="1"/>
</dbReference>
<evidence type="ECO:0000256" key="1">
    <source>
        <dbReference type="ARBA" id="ARBA00022729"/>
    </source>
</evidence>
<dbReference type="InterPro" id="IPR000858">
    <property type="entry name" value="S_locus_glycoprot_dom"/>
</dbReference>
<dbReference type="FunFam" id="2.90.10.10:FF:000001">
    <property type="entry name" value="G-type lectin S-receptor-like serine/threonine-protein kinase"/>
    <property type="match status" value="1"/>
</dbReference>
<dbReference type="InterPro" id="IPR001480">
    <property type="entry name" value="Bulb-type_lectin_dom"/>
</dbReference>
<dbReference type="GO" id="GO:0048544">
    <property type="term" value="P:recognition of pollen"/>
    <property type="evidence" value="ECO:0007669"/>
    <property type="project" value="InterPro"/>
</dbReference>
<organism evidence="6 7">
    <name type="scientific">Ziziphus jujuba var. spinosa</name>
    <dbReference type="NCBI Taxonomy" id="714518"/>
    <lineage>
        <taxon>Eukaryota</taxon>
        <taxon>Viridiplantae</taxon>
        <taxon>Streptophyta</taxon>
        <taxon>Embryophyta</taxon>
        <taxon>Tracheophyta</taxon>
        <taxon>Spermatophyta</taxon>
        <taxon>Magnoliopsida</taxon>
        <taxon>eudicotyledons</taxon>
        <taxon>Gunneridae</taxon>
        <taxon>Pentapetalae</taxon>
        <taxon>rosids</taxon>
        <taxon>fabids</taxon>
        <taxon>Rosales</taxon>
        <taxon>Rhamnaceae</taxon>
        <taxon>Paliureae</taxon>
        <taxon>Ziziphus</taxon>
    </lineage>
</organism>
<dbReference type="Pfam" id="PF00954">
    <property type="entry name" value="S_locus_glycop"/>
    <property type="match status" value="1"/>
</dbReference>
<dbReference type="Gene3D" id="2.90.10.10">
    <property type="entry name" value="Bulb-type lectin domain"/>
    <property type="match status" value="1"/>
</dbReference>
<evidence type="ECO:0000313" key="6">
    <source>
        <dbReference type="EMBL" id="KAH7522702.1"/>
    </source>
</evidence>
<keyword evidence="2" id="KW-1015">Disulfide bond</keyword>
<dbReference type="AlphaFoldDB" id="A0A978V5R9"/>
<evidence type="ECO:0000256" key="2">
    <source>
        <dbReference type="ARBA" id="ARBA00023157"/>
    </source>
</evidence>
<dbReference type="Pfam" id="PF01453">
    <property type="entry name" value="B_lectin"/>
    <property type="match status" value="1"/>
</dbReference>
<evidence type="ECO:0000256" key="3">
    <source>
        <dbReference type="ARBA" id="ARBA00023180"/>
    </source>
</evidence>
<reference evidence="6" key="1">
    <citation type="journal article" date="2021" name="Front. Plant Sci.">
        <title>Chromosome-Scale Genome Assembly for Chinese Sour Jujube and Insights Into Its Genome Evolution and Domestication Signature.</title>
        <authorList>
            <person name="Shen L.-Y."/>
            <person name="Luo H."/>
            <person name="Wang X.-L."/>
            <person name="Wang X.-M."/>
            <person name="Qiu X.-J."/>
            <person name="Liu H."/>
            <person name="Zhou S.-S."/>
            <person name="Jia K.-H."/>
            <person name="Nie S."/>
            <person name="Bao Y.-T."/>
            <person name="Zhang R.-G."/>
            <person name="Yun Q.-Z."/>
            <person name="Chai Y.-H."/>
            <person name="Lu J.-Y."/>
            <person name="Li Y."/>
            <person name="Zhao S.-W."/>
            <person name="Mao J.-F."/>
            <person name="Jia S.-G."/>
            <person name="Mao Y.-M."/>
        </authorList>
    </citation>
    <scope>NUCLEOTIDE SEQUENCE</scope>
    <source>
        <strain evidence="6">AT0</strain>
        <tissue evidence="6">Leaf</tissue>
    </source>
</reference>
<dbReference type="InterPro" id="IPR036426">
    <property type="entry name" value="Bulb-type_lectin_dom_sf"/>
</dbReference>
<dbReference type="SMART" id="SM00108">
    <property type="entry name" value="B_lectin"/>
    <property type="match status" value="1"/>
</dbReference>
<feature type="chain" id="PRO_5036847855" description="Bulb-type lectin domain-containing protein" evidence="4">
    <location>
        <begin position="21"/>
        <end position="356"/>
    </location>
</feature>
<accession>A0A978V5R9</accession>
<comment type="caution">
    <text evidence="6">The sequence shown here is derived from an EMBL/GenBank/DDBJ whole genome shotgun (WGS) entry which is preliminary data.</text>
</comment>
<dbReference type="InterPro" id="IPR011009">
    <property type="entry name" value="Kinase-like_dom_sf"/>
</dbReference>
<evidence type="ECO:0000259" key="5">
    <source>
        <dbReference type="PROSITE" id="PS50927"/>
    </source>
</evidence>
<evidence type="ECO:0000256" key="4">
    <source>
        <dbReference type="SAM" id="SignalP"/>
    </source>
</evidence>
<protein>
    <recommendedName>
        <fullName evidence="5">Bulb-type lectin domain-containing protein</fullName>
    </recommendedName>
</protein>
<dbReference type="PANTHER" id="PTHR32444:SF234">
    <property type="entry name" value="RECEPTOR-LIKE SERINE_THREONINE-PROTEIN KINASE"/>
    <property type="match status" value="1"/>
</dbReference>
<feature type="domain" description="Bulb-type lectin" evidence="5">
    <location>
        <begin position="22"/>
        <end position="142"/>
    </location>
</feature>
<keyword evidence="3" id="KW-0325">Glycoprotein</keyword>
<proteinExistence type="predicted"/>
<dbReference type="PROSITE" id="PS50927">
    <property type="entry name" value="BULB_LECTIN"/>
    <property type="match status" value="1"/>
</dbReference>
<dbReference type="EMBL" id="JAEACU010000007">
    <property type="protein sequence ID" value="KAH7522702.1"/>
    <property type="molecule type" value="Genomic_DNA"/>
</dbReference>